<dbReference type="SMART" id="SM00530">
    <property type="entry name" value="HTH_XRE"/>
    <property type="match status" value="1"/>
</dbReference>
<dbReference type="InterPro" id="IPR010982">
    <property type="entry name" value="Lambda_DNA-bd_dom_sf"/>
</dbReference>
<accession>A0A7H8N1L2</accession>
<evidence type="ECO:0000313" key="2">
    <source>
        <dbReference type="EMBL" id="QKW48302.1"/>
    </source>
</evidence>
<feature type="domain" description="HTH cro/C1-type" evidence="1">
    <location>
        <begin position="20"/>
        <end position="74"/>
    </location>
</feature>
<name>A0A7H8N1L2_9ACTN</name>
<organism evidence="2 3">
    <name type="scientific">Streptomyces buecherae</name>
    <dbReference type="NCBI Taxonomy" id="2763006"/>
    <lineage>
        <taxon>Bacteria</taxon>
        <taxon>Bacillati</taxon>
        <taxon>Actinomycetota</taxon>
        <taxon>Actinomycetes</taxon>
        <taxon>Kitasatosporales</taxon>
        <taxon>Streptomycetaceae</taxon>
        <taxon>Streptomyces</taxon>
    </lineage>
</organism>
<dbReference type="InterPro" id="IPR043917">
    <property type="entry name" value="DUF5753"/>
</dbReference>
<dbReference type="Gene3D" id="1.10.260.40">
    <property type="entry name" value="lambda repressor-like DNA-binding domains"/>
    <property type="match status" value="1"/>
</dbReference>
<gene>
    <name evidence="2" type="ORF">HUT08_00705</name>
</gene>
<proteinExistence type="predicted"/>
<dbReference type="Proteomes" id="UP000509303">
    <property type="component" value="Chromosome"/>
</dbReference>
<dbReference type="InterPro" id="IPR001387">
    <property type="entry name" value="Cro/C1-type_HTH"/>
</dbReference>
<keyword evidence="3" id="KW-1185">Reference proteome</keyword>
<evidence type="ECO:0000313" key="3">
    <source>
        <dbReference type="Proteomes" id="UP000509303"/>
    </source>
</evidence>
<dbReference type="Pfam" id="PF19054">
    <property type="entry name" value="DUF5753"/>
    <property type="match status" value="1"/>
</dbReference>
<dbReference type="Pfam" id="PF13560">
    <property type="entry name" value="HTH_31"/>
    <property type="match status" value="1"/>
</dbReference>
<dbReference type="SUPFAM" id="SSF47413">
    <property type="entry name" value="lambda repressor-like DNA-binding domains"/>
    <property type="match status" value="1"/>
</dbReference>
<dbReference type="GO" id="GO:0003677">
    <property type="term" value="F:DNA binding"/>
    <property type="evidence" value="ECO:0007669"/>
    <property type="project" value="InterPro"/>
</dbReference>
<reference evidence="2 3" key="1">
    <citation type="submission" date="2020-06" db="EMBL/GenBank/DDBJ databases">
        <title>Genome mining for natural products.</title>
        <authorList>
            <person name="Zhang B."/>
            <person name="Shi J."/>
            <person name="Ge H."/>
        </authorList>
    </citation>
    <scope>NUCLEOTIDE SEQUENCE [LARGE SCALE GENOMIC DNA]</scope>
    <source>
        <strain evidence="2 3">NA00687</strain>
    </source>
</reference>
<evidence type="ECO:0000259" key="1">
    <source>
        <dbReference type="PROSITE" id="PS50943"/>
    </source>
</evidence>
<protein>
    <submittedName>
        <fullName evidence="2">Helix-turn-helix domain-containing protein</fullName>
    </submittedName>
</protein>
<dbReference type="PROSITE" id="PS50943">
    <property type="entry name" value="HTH_CROC1"/>
    <property type="match status" value="1"/>
</dbReference>
<dbReference type="AlphaFoldDB" id="A0A7H8N1L2"/>
<dbReference type="RefSeq" id="WP_176159999.1">
    <property type="nucleotide sequence ID" value="NZ_CP054929.1"/>
</dbReference>
<sequence length="287" mass="32010">MPQRPRSSPTLEHRVVAKRLRRVREEVGRSVAQAAEAAGVAHTTVWRLEEAKTSIDLGLIEQLLTLYGLPPTEREHLVGQAAAAARPGWWHQRYRPVMPRDYQEWIALESAASLVRVWHPALVPDLLQTPGYTAALYRARHPHHTAEQLDLAVELVTERQQRLWQRQARLWVAVSATALHTVIGSPEVMRAQHQALERLMARPRVTLQVLPLSAGWHPLTGAPPVRLLRLDVDEIGDQILLDLPGATTIIEAPEQVAIWRQRLDAASAAAGFRRGATLADLIAPTTP</sequence>
<dbReference type="EMBL" id="CP054929">
    <property type="protein sequence ID" value="QKW48302.1"/>
    <property type="molecule type" value="Genomic_DNA"/>
</dbReference>